<proteinExistence type="predicted"/>
<keyword evidence="3" id="KW-1185">Reference proteome</keyword>
<gene>
    <name evidence="2" type="ORF">VNO77_21887</name>
</gene>
<comment type="caution">
    <text evidence="2">The sequence shown here is derived from an EMBL/GenBank/DDBJ whole genome shotgun (WGS) entry which is preliminary data.</text>
</comment>
<name>A0AAN9L2G6_CANGL</name>
<dbReference type="AlphaFoldDB" id="A0AAN9L2G6"/>
<protein>
    <submittedName>
        <fullName evidence="2">Uncharacterized protein</fullName>
    </submittedName>
</protein>
<sequence length="159" mass="17871">MLNVVRLLTRLLLSSFSPMWIRHSWVTLWVRKFLYSRVHCDLKIMDHGRGLAASCNLCSLKVESLNSFLVVLHNAGMGLAASCSLACRMNGQIIIIVTKIKSREVGKAASKLSVLEPTSNSERLQITWGYGFRKVECRTDSINALNLFQGHGNKFLQYA</sequence>
<evidence type="ECO:0000313" key="3">
    <source>
        <dbReference type="Proteomes" id="UP001367508"/>
    </source>
</evidence>
<keyword evidence="1" id="KW-0732">Signal</keyword>
<evidence type="ECO:0000313" key="2">
    <source>
        <dbReference type="EMBL" id="KAK7327796.1"/>
    </source>
</evidence>
<organism evidence="2 3">
    <name type="scientific">Canavalia gladiata</name>
    <name type="common">Sword bean</name>
    <name type="synonym">Dolichos gladiatus</name>
    <dbReference type="NCBI Taxonomy" id="3824"/>
    <lineage>
        <taxon>Eukaryota</taxon>
        <taxon>Viridiplantae</taxon>
        <taxon>Streptophyta</taxon>
        <taxon>Embryophyta</taxon>
        <taxon>Tracheophyta</taxon>
        <taxon>Spermatophyta</taxon>
        <taxon>Magnoliopsida</taxon>
        <taxon>eudicotyledons</taxon>
        <taxon>Gunneridae</taxon>
        <taxon>Pentapetalae</taxon>
        <taxon>rosids</taxon>
        <taxon>fabids</taxon>
        <taxon>Fabales</taxon>
        <taxon>Fabaceae</taxon>
        <taxon>Papilionoideae</taxon>
        <taxon>50 kb inversion clade</taxon>
        <taxon>NPAAA clade</taxon>
        <taxon>indigoferoid/millettioid clade</taxon>
        <taxon>Phaseoleae</taxon>
        <taxon>Canavalia</taxon>
    </lineage>
</organism>
<reference evidence="2 3" key="1">
    <citation type="submission" date="2024-01" db="EMBL/GenBank/DDBJ databases">
        <title>The genomes of 5 underutilized Papilionoideae crops provide insights into root nodulation and disease resistanc.</title>
        <authorList>
            <person name="Jiang F."/>
        </authorList>
    </citation>
    <scope>NUCLEOTIDE SEQUENCE [LARGE SCALE GENOMIC DNA]</scope>
    <source>
        <strain evidence="2">LVBAO_FW01</strain>
        <tissue evidence="2">Leaves</tissue>
    </source>
</reference>
<dbReference type="EMBL" id="JAYMYQ010000005">
    <property type="protein sequence ID" value="KAK7327796.1"/>
    <property type="molecule type" value="Genomic_DNA"/>
</dbReference>
<feature type="signal peptide" evidence="1">
    <location>
        <begin position="1"/>
        <end position="23"/>
    </location>
</feature>
<accession>A0AAN9L2G6</accession>
<evidence type="ECO:0000256" key="1">
    <source>
        <dbReference type="SAM" id="SignalP"/>
    </source>
</evidence>
<feature type="chain" id="PRO_5042930275" evidence="1">
    <location>
        <begin position="24"/>
        <end position="159"/>
    </location>
</feature>
<dbReference type="Proteomes" id="UP001367508">
    <property type="component" value="Unassembled WGS sequence"/>
</dbReference>